<keyword evidence="4 6" id="KW-0378">Hydrolase</keyword>
<gene>
    <name evidence="8" type="primary">Contig2093.g2248</name>
    <name evidence="8" type="ORF">STYLEM_225</name>
</gene>
<evidence type="ECO:0000256" key="6">
    <source>
        <dbReference type="RuleBase" id="RU365059"/>
    </source>
</evidence>
<protein>
    <recommendedName>
        <fullName evidence="2 6">GPN-loop GTPase 3</fullName>
    </recommendedName>
</protein>
<keyword evidence="9" id="KW-1185">Reference proteome</keyword>
<dbReference type="OrthoDB" id="5839at2759"/>
<evidence type="ECO:0000256" key="5">
    <source>
        <dbReference type="ARBA" id="ARBA00023134"/>
    </source>
</evidence>
<evidence type="ECO:0000313" key="9">
    <source>
        <dbReference type="Proteomes" id="UP000039865"/>
    </source>
</evidence>
<comment type="function">
    <text evidence="6">Small GTPase required for proper nuclear import of RNA polymerase II and III (RNAPII and RNAPIII). May act at an RNAP assembly step prior to nuclear import.</text>
</comment>
<comment type="subunit">
    <text evidence="6">Binds to RNA polymerase II (RNAPII).</text>
</comment>
<dbReference type="PANTHER" id="PTHR21231:SF7">
    <property type="entry name" value="GPN-LOOP GTPASE 3"/>
    <property type="match status" value="1"/>
</dbReference>
<dbReference type="SUPFAM" id="SSF52540">
    <property type="entry name" value="P-loop containing nucleoside triphosphate hydrolases"/>
    <property type="match status" value="1"/>
</dbReference>
<evidence type="ECO:0000256" key="2">
    <source>
        <dbReference type="ARBA" id="ARBA00014587"/>
    </source>
</evidence>
<dbReference type="InterPro" id="IPR030228">
    <property type="entry name" value="Gpn3"/>
</dbReference>
<keyword evidence="3 6" id="KW-0547">Nucleotide-binding</keyword>
<dbReference type="Pfam" id="PF03029">
    <property type="entry name" value="ATP_bind_1"/>
    <property type="match status" value="1"/>
</dbReference>
<reference evidence="8 9" key="1">
    <citation type="submission" date="2014-06" db="EMBL/GenBank/DDBJ databases">
        <authorList>
            <person name="Swart Estienne"/>
        </authorList>
    </citation>
    <scope>NUCLEOTIDE SEQUENCE [LARGE SCALE GENOMIC DNA]</scope>
    <source>
        <strain evidence="8 9">130c</strain>
    </source>
</reference>
<dbReference type="GO" id="GO:0003924">
    <property type="term" value="F:GTPase activity"/>
    <property type="evidence" value="ECO:0007669"/>
    <property type="project" value="TreeGrafter"/>
</dbReference>
<dbReference type="OMA" id="KSTYCAN"/>
<proteinExistence type="inferred from homology"/>
<dbReference type="EMBL" id="CCKQ01000222">
    <property type="protein sequence ID" value="CDW71283.1"/>
    <property type="molecule type" value="Genomic_DNA"/>
</dbReference>
<keyword evidence="5 6" id="KW-0342">GTP-binding</keyword>
<dbReference type="AlphaFoldDB" id="A0A077ZMX9"/>
<name>A0A077ZMX9_STYLE</name>
<evidence type="ECO:0000256" key="4">
    <source>
        <dbReference type="ARBA" id="ARBA00022801"/>
    </source>
</evidence>
<dbReference type="CDD" id="cd17872">
    <property type="entry name" value="GPN3"/>
    <property type="match status" value="1"/>
</dbReference>
<dbReference type="FunCoup" id="A0A077ZMX9">
    <property type="interactions" value="400"/>
</dbReference>
<dbReference type="PANTHER" id="PTHR21231">
    <property type="entry name" value="XPA-BINDING PROTEIN 1-RELATED"/>
    <property type="match status" value="1"/>
</dbReference>
<feature type="region of interest" description="Disordered" evidence="7">
    <location>
        <begin position="254"/>
        <end position="281"/>
    </location>
</feature>
<evidence type="ECO:0000256" key="7">
    <source>
        <dbReference type="SAM" id="MobiDB-lite"/>
    </source>
</evidence>
<sequence length="281" mass="32037">MATGFGCVVVGPAGSGKVMQEAGETHKRIYKVCNLDPAAEIFKYKCDIDIRDLISLDDVQEEMNYGPNGGLIYCMEYLIENIDWLMEELQEFAEDAFVLFDCPGQIELYSHLDIMPRLVREIQKSGFLLCATYCADGTFINEPTKYISACFTSLSTMTQLSIPHINILTKCDKIPDQDQIERVTQMSAVDVLNSMNSSFPPKYYELNQRIVEVIDNFNMVQFVPLNIQDEESIDTIIQQIDSVVQYDEFRLPKESLLPPEDEADRDDQMYGNEAGENDMDY</sequence>
<dbReference type="InParanoid" id="A0A077ZMX9"/>
<accession>A0A077ZMX9</accession>
<dbReference type="GO" id="GO:0005525">
    <property type="term" value="F:GTP binding"/>
    <property type="evidence" value="ECO:0007669"/>
    <property type="project" value="UniProtKB-KW"/>
</dbReference>
<evidence type="ECO:0000256" key="3">
    <source>
        <dbReference type="ARBA" id="ARBA00022741"/>
    </source>
</evidence>
<evidence type="ECO:0000313" key="8">
    <source>
        <dbReference type="EMBL" id="CDW71283.1"/>
    </source>
</evidence>
<dbReference type="InterPro" id="IPR027417">
    <property type="entry name" value="P-loop_NTPase"/>
</dbReference>
<evidence type="ECO:0000256" key="1">
    <source>
        <dbReference type="ARBA" id="ARBA00005290"/>
    </source>
</evidence>
<dbReference type="InterPro" id="IPR004130">
    <property type="entry name" value="Gpn"/>
</dbReference>
<organism evidence="8 9">
    <name type="scientific">Stylonychia lemnae</name>
    <name type="common">Ciliate</name>
    <dbReference type="NCBI Taxonomy" id="5949"/>
    <lineage>
        <taxon>Eukaryota</taxon>
        <taxon>Sar</taxon>
        <taxon>Alveolata</taxon>
        <taxon>Ciliophora</taxon>
        <taxon>Intramacronucleata</taxon>
        <taxon>Spirotrichea</taxon>
        <taxon>Stichotrichia</taxon>
        <taxon>Sporadotrichida</taxon>
        <taxon>Oxytrichidae</taxon>
        <taxon>Stylonychinae</taxon>
        <taxon>Stylonychia</taxon>
    </lineage>
</organism>
<comment type="similarity">
    <text evidence="1 6">Belongs to the GPN-loop GTPase family.</text>
</comment>
<dbReference type="Proteomes" id="UP000039865">
    <property type="component" value="Unassembled WGS sequence"/>
</dbReference>
<dbReference type="Gene3D" id="3.40.50.300">
    <property type="entry name" value="P-loop containing nucleotide triphosphate hydrolases"/>
    <property type="match status" value="1"/>
</dbReference>